<dbReference type="PROSITE" id="PS51186">
    <property type="entry name" value="GNAT"/>
    <property type="match status" value="1"/>
</dbReference>
<dbReference type="EMBL" id="FTNK01000002">
    <property type="protein sequence ID" value="SIQ49506.1"/>
    <property type="molecule type" value="Genomic_DNA"/>
</dbReference>
<feature type="domain" description="N-acetyltransferase" evidence="1">
    <location>
        <begin position="12"/>
        <end position="168"/>
    </location>
</feature>
<organism evidence="2 3">
    <name type="scientific">Paenibacillus macquariensis</name>
    <dbReference type="NCBI Taxonomy" id="948756"/>
    <lineage>
        <taxon>Bacteria</taxon>
        <taxon>Bacillati</taxon>
        <taxon>Bacillota</taxon>
        <taxon>Bacilli</taxon>
        <taxon>Bacillales</taxon>
        <taxon>Paenibacillaceae</taxon>
        <taxon>Paenibacillus</taxon>
    </lineage>
</organism>
<dbReference type="InterPro" id="IPR016181">
    <property type="entry name" value="Acyl_CoA_acyltransferase"/>
</dbReference>
<evidence type="ECO:0000313" key="2">
    <source>
        <dbReference type="EMBL" id="SIQ49506.1"/>
    </source>
</evidence>
<name>A0ABY1JNE0_9BACL</name>
<dbReference type="PANTHER" id="PTHR43792:SF1">
    <property type="entry name" value="N-ACETYLTRANSFERASE DOMAIN-CONTAINING PROTEIN"/>
    <property type="match status" value="1"/>
</dbReference>
<sequence length="168" mass="19295">MKIIQIIETERLYLRQYEDDDFTSLYAIFSDPETMSYYPAPFSIQKTRDWIKRNQERYVTDGFGLWAICLKGTNEVIGDCGLVKQIIDNCVEVEIGYHILKRLWGKGFASEAANACKTYGFHQIGLKKMVSIIDPDNLASIRVAEKIGFTKESEVFIFNKTHLIYSSG</sequence>
<dbReference type="Gene3D" id="3.40.630.30">
    <property type="match status" value="1"/>
</dbReference>
<proteinExistence type="predicted"/>
<dbReference type="PANTHER" id="PTHR43792">
    <property type="entry name" value="GNAT FAMILY, PUTATIVE (AFU_ORTHOLOGUE AFUA_3G00765)-RELATED-RELATED"/>
    <property type="match status" value="1"/>
</dbReference>
<evidence type="ECO:0000313" key="3">
    <source>
        <dbReference type="Proteomes" id="UP000186666"/>
    </source>
</evidence>
<accession>A0ABY1JNE0</accession>
<protein>
    <submittedName>
        <fullName evidence="2">Protein N-acetyltransferase, RimJ/RimL family</fullName>
    </submittedName>
</protein>
<comment type="caution">
    <text evidence="2">The sequence shown here is derived from an EMBL/GenBank/DDBJ whole genome shotgun (WGS) entry which is preliminary data.</text>
</comment>
<dbReference type="Pfam" id="PF13302">
    <property type="entry name" value="Acetyltransf_3"/>
    <property type="match status" value="1"/>
</dbReference>
<reference evidence="2 3" key="1">
    <citation type="submission" date="2017-01" db="EMBL/GenBank/DDBJ databases">
        <authorList>
            <person name="Varghese N."/>
            <person name="Submissions S."/>
        </authorList>
    </citation>
    <scope>NUCLEOTIDE SEQUENCE [LARGE SCALE GENOMIC DNA]</scope>
    <source>
        <strain evidence="2 3">ATCC 23464</strain>
    </source>
</reference>
<gene>
    <name evidence="2" type="ORF">SAMN05421578_102246</name>
</gene>
<dbReference type="SUPFAM" id="SSF55729">
    <property type="entry name" value="Acyl-CoA N-acyltransferases (Nat)"/>
    <property type="match status" value="1"/>
</dbReference>
<dbReference type="InterPro" id="IPR051531">
    <property type="entry name" value="N-acetyltransferase"/>
</dbReference>
<evidence type="ECO:0000259" key="1">
    <source>
        <dbReference type="PROSITE" id="PS51186"/>
    </source>
</evidence>
<dbReference type="InterPro" id="IPR000182">
    <property type="entry name" value="GNAT_dom"/>
</dbReference>
<dbReference type="Proteomes" id="UP000186666">
    <property type="component" value="Unassembled WGS sequence"/>
</dbReference>
<keyword evidence="3" id="KW-1185">Reference proteome</keyword>